<dbReference type="RefSeq" id="WP_101626426.1">
    <property type="nucleotide sequence ID" value="NZ_CP071591.1"/>
</dbReference>
<accession>A0A2N5IPV3</accession>
<dbReference type="Proteomes" id="UP000663067">
    <property type="component" value="Chromosome"/>
</dbReference>
<dbReference type="Proteomes" id="UP000234855">
    <property type="component" value="Unassembled WGS sequence"/>
</dbReference>
<reference evidence="1 4" key="1">
    <citation type="submission" date="2017-07" db="EMBL/GenBank/DDBJ databases">
        <title>Bifidobacterium novel species.</title>
        <authorList>
            <person name="Lugli G.A."/>
            <person name="Milani C."/>
            <person name="Duranti S."/>
            <person name="Mangifesta M."/>
        </authorList>
    </citation>
    <scope>NUCLEOTIDE SEQUENCE [LARGE SCALE GENOMIC DNA]</scope>
    <source>
        <strain evidence="1 4">45</strain>
    </source>
</reference>
<proteinExistence type="predicted"/>
<gene>
    <name evidence="3" type="ORF">BLI708_00245</name>
    <name evidence="2" type="ORF">BLI708_11400</name>
    <name evidence="1" type="ORF">Tam1G_1966</name>
</gene>
<protein>
    <submittedName>
        <fullName evidence="1">Uncharacterized protein</fullName>
    </submittedName>
</protein>
<dbReference type="EMBL" id="CP071591">
    <property type="protein sequence ID" value="QSY57812.1"/>
    <property type="molecule type" value="Genomic_DNA"/>
</dbReference>
<sequence length="75" mass="8452">MSAILHTGNIADIIAKTIQDYDLKAEDGQSPTDDLYIIRSSQLDELCLTAAMSINKKTIEFEQRVKEQRHAQSDD</sequence>
<organism evidence="1 4">
    <name type="scientific">Bifidobacterium imperatoris</name>
    <dbReference type="NCBI Taxonomy" id="2020965"/>
    <lineage>
        <taxon>Bacteria</taxon>
        <taxon>Bacillati</taxon>
        <taxon>Actinomycetota</taxon>
        <taxon>Actinomycetes</taxon>
        <taxon>Bifidobacteriales</taxon>
        <taxon>Bifidobacteriaceae</taxon>
        <taxon>Bifidobacterium</taxon>
    </lineage>
</organism>
<dbReference type="EMBL" id="CP071591">
    <property type="protein sequence ID" value="QSY57770.1"/>
    <property type="molecule type" value="Genomic_DNA"/>
</dbReference>
<evidence type="ECO:0000313" key="4">
    <source>
        <dbReference type="Proteomes" id="UP000234855"/>
    </source>
</evidence>
<name>A0A2N5IPV3_9BIFI</name>
<evidence type="ECO:0000313" key="3">
    <source>
        <dbReference type="EMBL" id="QSY57812.1"/>
    </source>
</evidence>
<evidence type="ECO:0000313" key="5">
    <source>
        <dbReference type="Proteomes" id="UP000663067"/>
    </source>
</evidence>
<reference evidence="2 5" key="2">
    <citation type="submission" date="2021-03" db="EMBL/GenBank/DDBJ databases">
        <title>Genome sequencing of Bifidobacterium imperatoris JCM 32708.</title>
        <authorList>
            <person name="Kim J."/>
        </authorList>
    </citation>
    <scope>NUCLEOTIDE SEQUENCE [LARGE SCALE GENOMIC DNA]</scope>
    <source>
        <strain evidence="2 5">JCM 32708</strain>
    </source>
</reference>
<dbReference type="AlphaFoldDB" id="A0A2N5IPV3"/>
<evidence type="ECO:0000313" key="1">
    <source>
        <dbReference type="EMBL" id="PLS23982.1"/>
    </source>
</evidence>
<dbReference type="EMBL" id="NMWV01000032">
    <property type="protein sequence ID" value="PLS23982.1"/>
    <property type="molecule type" value="Genomic_DNA"/>
</dbReference>
<evidence type="ECO:0000313" key="2">
    <source>
        <dbReference type="EMBL" id="QSY57770.1"/>
    </source>
</evidence>
<keyword evidence="5" id="KW-1185">Reference proteome</keyword>